<keyword evidence="1" id="KW-0611">Plant defense</keyword>
<feature type="non-terminal residue" evidence="3">
    <location>
        <position position="1"/>
    </location>
</feature>
<dbReference type="Gene3D" id="3.40.50.300">
    <property type="entry name" value="P-loop containing nucleotide triphosphate hydrolases"/>
    <property type="match status" value="1"/>
</dbReference>
<name>K4KDM7_GERHY</name>
<proteinExistence type="predicted"/>
<evidence type="ECO:0000313" key="3">
    <source>
        <dbReference type="EMBL" id="AFU97139.1"/>
    </source>
</evidence>
<organism evidence="3">
    <name type="scientific">Gerbera hybrida</name>
    <name type="common">Daisy</name>
    <dbReference type="NCBI Taxonomy" id="18101"/>
    <lineage>
        <taxon>Eukaryota</taxon>
        <taxon>Viridiplantae</taxon>
        <taxon>Streptophyta</taxon>
        <taxon>Embryophyta</taxon>
        <taxon>Tracheophyta</taxon>
        <taxon>Spermatophyta</taxon>
        <taxon>Magnoliopsida</taxon>
        <taxon>eudicotyledons</taxon>
        <taxon>Gunneridae</taxon>
        <taxon>Pentapetalae</taxon>
        <taxon>asterids</taxon>
        <taxon>campanulids</taxon>
        <taxon>Asterales</taxon>
        <taxon>Asteraceae</taxon>
        <taxon>Mutisioideae</taxon>
        <taxon>Mutisieae</taxon>
        <taxon>Gerbera</taxon>
    </lineage>
</organism>
<dbReference type="PANTHER" id="PTHR36766:SF30">
    <property type="entry name" value="TIR-NBS TYPE DISEASE RESISTANCE PROTEIN-RELATED"/>
    <property type="match status" value="1"/>
</dbReference>
<dbReference type="PANTHER" id="PTHR36766">
    <property type="entry name" value="PLANT BROAD-SPECTRUM MILDEW RESISTANCE PROTEIN RPW8"/>
    <property type="match status" value="1"/>
</dbReference>
<dbReference type="InterPro" id="IPR002182">
    <property type="entry name" value="NB-ARC"/>
</dbReference>
<accession>K4KDM7</accession>
<dbReference type="SUPFAM" id="SSF52540">
    <property type="entry name" value="P-loop containing nucleoside triphosphate hydrolases"/>
    <property type="match status" value="1"/>
</dbReference>
<dbReference type="GO" id="GO:0006952">
    <property type="term" value="P:defense response"/>
    <property type="evidence" value="ECO:0007669"/>
    <property type="project" value="UniProtKB-KW"/>
</dbReference>
<dbReference type="AlphaFoldDB" id="K4KDM7"/>
<evidence type="ECO:0000256" key="1">
    <source>
        <dbReference type="ARBA" id="ARBA00022821"/>
    </source>
</evidence>
<reference evidence="3" key="1">
    <citation type="journal article" date="2012" name="Sci. Hortic.">
        <title>Cloning and characterization of resistance gene candidate sequences and molecular marker development in gerbera (Gerbera hybrida).</title>
        <authorList>
            <person name="Song X."/>
            <person name="Deng Z."/>
            <person name="Gong L."/>
            <person name="Hu J."/>
            <person name="Ma Q."/>
        </authorList>
    </citation>
    <scope>NUCLEOTIDE SEQUENCE</scope>
</reference>
<feature type="domain" description="NB-ARC" evidence="2">
    <location>
        <begin position="1"/>
        <end position="138"/>
    </location>
</feature>
<evidence type="ECO:0000259" key="2">
    <source>
        <dbReference type="Pfam" id="PF00931"/>
    </source>
</evidence>
<feature type="non-terminal residue" evidence="3">
    <location>
        <position position="162"/>
    </location>
</feature>
<dbReference type="GO" id="GO:0043531">
    <property type="term" value="F:ADP binding"/>
    <property type="evidence" value="ECO:0007669"/>
    <property type="project" value="InterPro"/>
</dbReference>
<dbReference type="Pfam" id="PF00931">
    <property type="entry name" value="NB-ARC"/>
    <property type="match status" value="1"/>
</dbReference>
<dbReference type="EMBL" id="JX399761">
    <property type="protein sequence ID" value="AFU97139.1"/>
    <property type="molecule type" value="Genomic_DNA"/>
</dbReference>
<protein>
    <submittedName>
        <fullName evidence="3">NB-LRR resistance-like protein RGC24</fullName>
    </submittedName>
</protein>
<sequence>GGVEKTTLAKRVYSDFVIRQHLCLRAWVYVSQKYHGKDVLFALLSCFVEPSDHIFKLDEDSLVKEIHNHLSGQRYLILTNDVRTVEAWTAFPDKEYGCRILLTSRNKDVVGFASAPCYLRFLNDDESWKLLFIKVFRRGIFQEELKEVGRIAGKCYGLPLAL</sequence>
<dbReference type="InterPro" id="IPR027417">
    <property type="entry name" value="P-loop_NTPase"/>
</dbReference>